<dbReference type="GO" id="GO:0000981">
    <property type="term" value="F:DNA-binding transcription factor activity, RNA polymerase II-specific"/>
    <property type="evidence" value="ECO:0007669"/>
    <property type="project" value="TreeGrafter"/>
</dbReference>
<name>A0A7S3ZTY8_9STRA</name>
<dbReference type="InterPro" id="IPR017930">
    <property type="entry name" value="Myb_dom"/>
</dbReference>
<dbReference type="SMART" id="SM00717">
    <property type="entry name" value="SANT"/>
    <property type="match status" value="2"/>
</dbReference>
<keyword evidence="6" id="KW-1185">Reference proteome</keyword>
<dbReference type="Pfam" id="PF00249">
    <property type="entry name" value="Myb_DNA-binding"/>
    <property type="match status" value="2"/>
</dbReference>
<dbReference type="PANTHER" id="PTHR45614">
    <property type="entry name" value="MYB PROTEIN-RELATED"/>
    <property type="match status" value="1"/>
</dbReference>
<organism evidence="4">
    <name type="scientific">Pelagomonas calceolata</name>
    <dbReference type="NCBI Taxonomy" id="35677"/>
    <lineage>
        <taxon>Eukaryota</taxon>
        <taxon>Sar</taxon>
        <taxon>Stramenopiles</taxon>
        <taxon>Ochrophyta</taxon>
        <taxon>Pelagophyceae</taxon>
        <taxon>Pelagomonadales</taxon>
        <taxon>Pelagomonadaceae</taxon>
        <taxon>Pelagomonas</taxon>
    </lineage>
</organism>
<dbReference type="GO" id="GO:0005634">
    <property type="term" value="C:nucleus"/>
    <property type="evidence" value="ECO:0007669"/>
    <property type="project" value="TreeGrafter"/>
</dbReference>
<reference evidence="5" key="2">
    <citation type="submission" date="2021-11" db="EMBL/GenBank/DDBJ databases">
        <authorList>
            <consortium name="Genoscope - CEA"/>
            <person name="William W."/>
        </authorList>
    </citation>
    <scope>NUCLEOTIDE SEQUENCE</scope>
</reference>
<dbReference type="PROSITE" id="PS51294">
    <property type="entry name" value="HTH_MYB"/>
    <property type="match status" value="2"/>
</dbReference>
<dbReference type="EMBL" id="HBIW01010866">
    <property type="protein sequence ID" value="CAE0693840.1"/>
    <property type="molecule type" value="Transcribed_RNA"/>
</dbReference>
<feature type="compositionally biased region" description="Basic residues" evidence="1">
    <location>
        <begin position="262"/>
        <end position="273"/>
    </location>
</feature>
<evidence type="ECO:0000313" key="4">
    <source>
        <dbReference type="EMBL" id="CAE0693840.1"/>
    </source>
</evidence>
<feature type="domain" description="Myb-like" evidence="2">
    <location>
        <begin position="90"/>
        <end position="140"/>
    </location>
</feature>
<dbReference type="OrthoDB" id="2143914at2759"/>
<dbReference type="AlphaFoldDB" id="A0A7S3ZTY8"/>
<dbReference type="PANTHER" id="PTHR45614:SF274">
    <property type="entry name" value="MYB-LIKE DNA-BINDING PROTEIN"/>
    <property type="match status" value="1"/>
</dbReference>
<feature type="domain" description="HTH myb-type" evidence="3">
    <location>
        <begin position="90"/>
        <end position="144"/>
    </location>
</feature>
<evidence type="ECO:0000256" key="1">
    <source>
        <dbReference type="SAM" id="MobiDB-lite"/>
    </source>
</evidence>
<dbReference type="CDD" id="cd00167">
    <property type="entry name" value="SANT"/>
    <property type="match status" value="2"/>
</dbReference>
<sequence>MAQPLAPPTMMDEFRGGQIPAPEGAELRRGYSHEASQRRAWSRKEDDAIMRLVGKHGTKRWAIISQELNKEVPGFRSGKQCRTRWLNHLDPGIKREPWSEQEENVIYEAQQRLGNKWAEIAKLLPGRTDNAIKNHWYSTMRRNMRRLAKDLNEPEEENAESGLGTVVSALGTSADLIQKCARQMGRLEAAARNGEVPSLKRRNDDFEVLPIPTDVEHQRKHARCLLQALACTTLPSGDTTRSVLRPAGYTARKAQEAAQSARPRKKPAARKKAPPPPKPLPMAPPILLPPGQQIALGPNGVPIGVVVHPSMYGGRGPPPGAVMVPPGTQFVMVPPQNGSPTNGQFVGFPGSPTNGQVVMPMVAMGSPTSGQYAFPAPAPGGNS</sequence>
<evidence type="ECO:0000259" key="3">
    <source>
        <dbReference type="PROSITE" id="PS51294"/>
    </source>
</evidence>
<reference evidence="4" key="1">
    <citation type="submission" date="2021-01" db="EMBL/GenBank/DDBJ databases">
        <authorList>
            <person name="Corre E."/>
            <person name="Pelletier E."/>
            <person name="Niang G."/>
            <person name="Scheremetjew M."/>
            <person name="Finn R."/>
            <person name="Kale V."/>
            <person name="Holt S."/>
            <person name="Cochrane G."/>
            <person name="Meng A."/>
            <person name="Brown T."/>
            <person name="Cohen L."/>
        </authorList>
    </citation>
    <scope>NUCLEOTIDE SEQUENCE</scope>
    <source>
        <strain evidence="4">CCMP1756</strain>
    </source>
</reference>
<dbReference type="SUPFAM" id="SSF46689">
    <property type="entry name" value="Homeodomain-like"/>
    <property type="match status" value="1"/>
</dbReference>
<feature type="region of interest" description="Disordered" evidence="1">
    <location>
        <begin position="249"/>
        <end position="282"/>
    </location>
</feature>
<dbReference type="InterPro" id="IPR009057">
    <property type="entry name" value="Homeodomain-like_sf"/>
</dbReference>
<gene>
    <name evidence="4" type="ORF">PCAL00307_LOCUS9276</name>
    <name evidence="5" type="ORF">PECAL_1P23560</name>
</gene>
<evidence type="ECO:0000313" key="6">
    <source>
        <dbReference type="Proteomes" id="UP000789595"/>
    </source>
</evidence>
<dbReference type="Proteomes" id="UP000789595">
    <property type="component" value="Unassembled WGS sequence"/>
</dbReference>
<protein>
    <submittedName>
        <fullName evidence="4">Uncharacterized protein</fullName>
    </submittedName>
</protein>
<evidence type="ECO:0000259" key="2">
    <source>
        <dbReference type="PROSITE" id="PS50090"/>
    </source>
</evidence>
<evidence type="ECO:0000313" key="5">
    <source>
        <dbReference type="EMBL" id="CAH0365894.1"/>
    </source>
</evidence>
<dbReference type="EMBL" id="CAKKNE010000001">
    <property type="protein sequence ID" value="CAH0365894.1"/>
    <property type="molecule type" value="Genomic_DNA"/>
</dbReference>
<accession>A0A7S3ZTY8</accession>
<dbReference type="Gene3D" id="1.10.10.60">
    <property type="entry name" value="Homeodomain-like"/>
    <property type="match status" value="2"/>
</dbReference>
<feature type="domain" description="Myb-like" evidence="2">
    <location>
        <begin position="33"/>
        <end position="89"/>
    </location>
</feature>
<proteinExistence type="predicted"/>
<dbReference type="GO" id="GO:0000978">
    <property type="term" value="F:RNA polymerase II cis-regulatory region sequence-specific DNA binding"/>
    <property type="evidence" value="ECO:0007669"/>
    <property type="project" value="TreeGrafter"/>
</dbReference>
<dbReference type="InterPro" id="IPR001005">
    <property type="entry name" value="SANT/Myb"/>
</dbReference>
<dbReference type="PROSITE" id="PS50090">
    <property type="entry name" value="MYB_LIKE"/>
    <property type="match status" value="2"/>
</dbReference>
<feature type="domain" description="HTH myb-type" evidence="3">
    <location>
        <begin position="33"/>
        <end position="89"/>
    </location>
</feature>
<dbReference type="InterPro" id="IPR050560">
    <property type="entry name" value="MYB_TF"/>
</dbReference>
<feature type="region of interest" description="Disordered" evidence="1">
    <location>
        <begin position="1"/>
        <end position="33"/>
    </location>
</feature>